<dbReference type="GO" id="GO:0016787">
    <property type="term" value="F:hydrolase activity"/>
    <property type="evidence" value="ECO:0007669"/>
    <property type="project" value="UniProtKB-KW"/>
</dbReference>
<reference evidence="3 4" key="1">
    <citation type="submission" date="2024-10" db="EMBL/GenBank/DDBJ databases">
        <title>The Natural Products Discovery Center: Release of the First 8490 Sequenced Strains for Exploring Actinobacteria Biosynthetic Diversity.</title>
        <authorList>
            <person name="Kalkreuter E."/>
            <person name="Kautsar S.A."/>
            <person name="Yang D."/>
            <person name="Bader C.D."/>
            <person name="Teijaro C.N."/>
            <person name="Fluegel L."/>
            <person name="Davis C.M."/>
            <person name="Simpson J.R."/>
            <person name="Lauterbach L."/>
            <person name="Steele A.D."/>
            <person name="Gui C."/>
            <person name="Meng S."/>
            <person name="Li G."/>
            <person name="Viehrig K."/>
            <person name="Ye F."/>
            <person name="Su P."/>
            <person name="Kiefer A.F."/>
            <person name="Nichols A."/>
            <person name="Cepeda A.J."/>
            <person name="Yan W."/>
            <person name="Fan B."/>
            <person name="Jiang Y."/>
            <person name="Adhikari A."/>
            <person name="Zheng C.-J."/>
            <person name="Schuster L."/>
            <person name="Cowan T.M."/>
            <person name="Smanski M.J."/>
            <person name="Chevrette M.G."/>
            <person name="De Carvalho L.P.S."/>
            <person name="Shen B."/>
        </authorList>
    </citation>
    <scope>NUCLEOTIDE SEQUENCE [LARGE SCALE GENOMIC DNA]</scope>
    <source>
        <strain evidence="3 4">NPDC019275</strain>
    </source>
</reference>
<dbReference type="PANTHER" id="PTHR31793">
    <property type="entry name" value="4-HYDROXYBENZOYL-COA THIOESTERASE FAMILY MEMBER"/>
    <property type="match status" value="1"/>
</dbReference>
<keyword evidence="2 3" id="KW-0378">Hydrolase</keyword>
<dbReference type="EMBL" id="JBIRYO010000043">
    <property type="protein sequence ID" value="MFI2478560.1"/>
    <property type="molecule type" value="Genomic_DNA"/>
</dbReference>
<dbReference type="Proteomes" id="UP001611415">
    <property type="component" value="Unassembled WGS sequence"/>
</dbReference>
<dbReference type="PANTHER" id="PTHR31793:SF27">
    <property type="entry name" value="NOVEL THIOESTERASE SUPERFAMILY DOMAIN AND SAPOSIN A-TYPE DOMAIN CONTAINING PROTEIN (0610012H03RIK)"/>
    <property type="match status" value="1"/>
</dbReference>
<dbReference type="RefSeq" id="WP_397096112.1">
    <property type="nucleotide sequence ID" value="NZ_JBIRYO010000043.1"/>
</dbReference>
<evidence type="ECO:0000256" key="2">
    <source>
        <dbReference type="ARBA" id="ARBA00022801"/>
    </source>
</evidence>
<comment type="caution">
    <text evidence="3">The sequence shown here is derived from an EMBL/GenBank/DDBJ whole genome shotgun (WGS) entry which is preliminary data.</text>
</comment>
<dbReference type="EC" id="3.1.2.-" evidence="3"/>
<evidence type="ECO:0000256" key="1">
    <source>
        <dbReference type="ARBA" id="ARBA00005953"/>
    </source>
</evidence>
<proteinExistence type="inferred from homology"/>
<dbReference type="Gene3D" id="3.10.129.10">
    <property type="entry name" value="Hotdog Thioesterase"/>
    <property type="match status" value="1"/>
</dbReference>
<name>A0ABW7XC48_9NOCA</name>
<keyword evidence="4" id="KW-1185">Reference proteome</keyword>
<evidence type="ECO:0000313" key="4">
    <source>
        <dbReference type="Proteomes" id="UP001611415"/>
    </source>
</evidence>
<accession>A0ABW7XC48</accession>
<dbReference type="CDD" id="cd00586">
    <property type="entry name" value="4HBT"/>
    <property type="match status" value="1"/>
</dbReference>
<protein>
    <submittedName>
        <fullName evidence="3">Acyl-CoA thioesterase</fullName>
        <ecNumber evidence="3">3.1.2.-</ecNumber>
    </submittedName>
</protein>
<organism evidence="3 4">
    <name type="scientific">Nocardia xishanensis</name>
    <dbReference type="NCBI Taxonomy" id="238964"/>
    <lineage>
        <taxon>Bacteria</taxon>
        <taxon>Bacillati</taxon>
        <taxon>Actinomycetota</taxon>
        <taxon>Actinomycetes</taxon>
        <taxon>Mycobacteriales</taxon>
        <taxon>Nocardiaceae</taxon>
        <taxon>Nocardia</taxon>
    </lineage>
</organism>
<gene>
    <name evidence="3" type="ORF">ACH49W_34845</name>
</gene>
<sequence length="155" mass="17747">MRSTLNRDERSLTTTDFTVVLEMTTRWSDNDMYGHLNNAVYYELFDTAINKWIMQQTGFDATTSDTLGVVAETGCRYFQQVAFPNDVLVGLRVDRIGRSSVTYDLGLFEITDDSDIDQATIAARGRWVHVYVDQQSRRPTSIPPRIRALLEQNAR</sequence>
<dbReference type="InterPro" id="IPR029069">
    <property type="entry name" value="HotDog_dom_sf"/>
</dbReference>
<dbReference type="SUPFAM" id="SSF54637">
    <property type="entry name" value="Thioesterase/thiol ester dehydrase-isomerase"/>
    <property type="match status" value="1"/>
</dbReference>
<comment type="similarity">
    <text evidence="1">Belongs to the 4-hydroxybenzoyl-CoA thioesterase family.</text>
</comment>
<dbReference type="Pfam" id="PF13279">
    <property type="entry name" value="4HBT_2"/>
    <property type="match status" value="1"/>
</dbReference>
<dbReference type="InterPro" id="IPR050563">
    <property type="entry name" value="4-hydroxybenzoyl-CoA_TE"/>
</dbReference>
<evidence type="ECO:0000313" key="3">
    <source>
        <dbReference type="EMBL" id="MFI2478560.1"/>
    </source>
</evidence>